<protein>
    <submittedName>
        <fullName evidence="1">Uncharacterized protein</fullName>
    </submittedName>
</protein>
<comment type="caution">
    <text evidence="1">The sequence shown here is derived from an EMBL/GenBank/DDBJ whole genome shotgun (WGS) entry which is preliminary data.</text>
</comment>
<reference evidence="1 2" key="1">
    <citation type="journal article" date="2021" name="Hortic Res">
        <title>High-quality reference genome and annotation aids understanding of berry development for evergreen blueberry (Vaccinium darrowii).</title>
        <authorList>
            <person name="Yu J."/>
            <person name="Hulse-Kemp A.M."/>
            <person name="Babiker E."/>
            <person name="Staton M."/>
        </authorList>
    </citation>
    <scope>NUCLEOTIDE SEQUENCE [LARGE SCALE GENOMIC DNA]</scope>
    <source>
        <strain evidence="2">cv. NJ 8807/NJ 8810</strain>
        <tissue evidence="1">Young leaf</tissue>
    </source>
</reference>
<dbReference type="Proteomes" id="UP000828048">
    <property type="component" value="Chromosome 11"/>
</dbReference>
<gene>
    <name evidence="1" type="ORF">Vadar_006362</name>
</gene>
<organism evidence="1 2">
    <name type="scientific">Vaccinium darrowii</name>
    <dbReference type="NCBI Taxonomy" id="229202"/>
    <lineage>
        <taxon>Eukaryota</taxon>
        <taxon>Viridiplantae</taxon>
        <taxon>Streptophyta</taxon>
        <taxon>Embryophyta</taxon>
        <taxon>Tracheophyta</taxon>
        <taxon>Spermatophyta</taxon>
        <taxon>Magnoliopsida</taxon>
        <taxon>eudicotyledons</taxon>
        <taxon>Gunneridae</taxon>
        <taxon>Pentapetalae</taxon>
        <taxon>asterids</taxon>
        <taxon>Ericales</taxon>
        <taxon>Ericaceae</taxon>
        <taxon>Vaccinioideae</taxon>
        <taxon>Vaccinieae</taxon>
        <taxon>Vaccinium</taxon>
    </lineage>
</organism>
<accession>A0ACB7YKT3</accession>
<keyword evidence="2" id="KW-1185">Reference proteome</keyword>
<sequence length="363" mass="39744">MACFTIHQQLRFFQCVSVIFFFLAVAAFLLKTPENCNGGPSNNLIITNGGISQRSSTPALDLTITDLQGRPLFVFGDSTVDAGNFRITTRPYGIDYKTATPRFTNGRTIADDLAEKMGTPIPQAFNSLGADDQHININFASGGCGLLTKTNPLPCTSMSDQVIQMINARVGNVERARAVYFISVGANDIVFSFQSFPGTRNEFADVLVSKMESYMKLLFFSGGARIFVVNNLAPIGCIPDKFNGSSCDDNLNEVAEAFNIRLESALNKFRKDYGAAIFLANSTKMFAQILEHPEKFGFKNTTGPCCGEWKALENRFDCGKNSSYCGDRDEFVFFDGAHSTEAANKLFVDYCLSGRVCSPLGNV</sequence>
<dbReference type="EMBL" id="CM037161">
    <property type="protein sequence ID" value="KAH7853769.1"/>
    <property type="molecule type" value="Genomic_DNA"/>
</dbReference>
<name>A0ACB7YKT3_9ERIC</name>
<evidence type="ECO:0000313" key="1">
    <source>
        <dbReference type="EMBL" id="KAH7853769.1"/>
    </source>
</evidence>
<proteinExistence type="predicted"/>
<evidence type="ECO:0000313" key="2">
    <source>
        <dbReference type="Proteomes" id="UP000828048"/>
    </source>
</evidence>